<accession>A0A0M5MLI4</accession>
<reference evidence="1 2" key="1">
    <citation type="submission" date="2015-09" db="EMBL/GenBank/DDBJ databases">
        <title>Complete genome of Psychrobacter urativorans R10.10B.</title>
        <authorList>
            <person name="See-Too W.S."/>
            <person name="Chan K.G."/>
        </authorList>
    </citation>
    <scope>NUCLEOTIDE SEQUENCE [LARGE SCALE GENOMIC DNA]</scope>
    <source>
        <strain evidence="1 2">R10.10B</strain>
        <plasmid evidence="1 2">5</plasmid>
    </source>
</reference>
<dbReference type="KEGG" id="pur:AOC03_12350"/>
<sequence length="119" mass="13539">MEKLESHRVLFCIGINQNFMDAPIEEMKQVWQAFSQMIQNIDELPGLNILGIMDDDRLQVGAASTAPWMAYIMADVPDIETIIAACNFFRTVPVGDGTYKLWKYCKIEARIGRELVVPE</sequence>
<dbReference type="EMBL" id="CP012711">
    <property type="protein sequence ID" value="ALF60962.1"/>
    <property type="molecule type" value="Genomic_DNA"/>
</dbReference>
<geneLocation type="plasmid" evidence="1 2">
    <name>5</name>
</geneLocation>
<dbReference type="Proteomes" id="UP000059847">
    <property type="component" value="Plasmid 5"/>
</dbReference>
<name>A0A0M5MLI4_9GAMM</name>
<dbReference type="RefSeq" id="WP_062536915.1">
    <property type="nucleotide sequence ID" value="NZ_CP012711.1"/>
</dbReference>
<gene>
    <name evidence="1" type="ORF">AOC03_12350</name>
</gene>
<proteinExistence type="predicted"/>
<evidence type="ECO:0000313" key="1">
    <source>
        <dbReference type="EMBL" id="ALF60962.1"/>
    </source>
</evidence>
<dbReference type="OrthoDB" id="7849477at2"/>
<evidence type="ECO:0000313" key="2">
    <source>
        <dbReference type="Proteomes" id="UP000059847"/>
    </source>
</evidence>
<protein>
    <submittedName>
        <fullName evidence="1">IacB protein</fullName>
    </submittedName>
</protein>
<keyword evidence="1" id="KW-0614">Plasmid</keyword>
<organism evidence="1 2">
    <name type="scientific">Psychrobacter urativorans</name>
    <dbReference type="NCBI Taxonomy" id="45610"/>
    <lineage>
        <taxon>Bacteria</taxon>
        <taxon>Pseudomonadati</taxon>
        <taxon>Pseudomonadota</taxon>
        <taxon>Gammaproteobacteria</taxon>
        <taxon>Moraxellales</taxon>
        <taxon>Moraxellaceae</taxon>
        <taxon>Psychrobacter</taxon>
    </lineage>
</organism>
<keyword evidence="2" id="KW-1185">Reference proteome</keyword>
<dbReference type="AlphaFoldDB" id="A0A0M5MLI4"/>